<evidence type="ECO:0000259" key="1">
    <source>
        <dbReference type="Pfam" id="PF12697"/>
    </source>
</evidence>
<dbReference type="InterPro" id="IPR029058">
    <property type="entry name" value="AB_hydrolase_fold"/>
</dbReference>
<feature type="domain" description="AB hydrolase-1" evidence="1">
    <location>
        <begin position="26"/>
        <end position="249"/>
    </location>
</feature>
<accession>A0A382QNQ9</accession>
<dbReference type="Pfam" id="PF12697">
    <property type="entry name" value="Abhydrolase_6"/>
    <property type="match status" value="1"/>
</dbReference>
<name>A0A382QNQ9_9ZZZZ</name>
<gene>
    <name evidence="2" type="ORF">METZ01_LOCUS339997</name>
</gene>
<dbReference type="SUPFAM" id="SSF53474">
    <property type="entry name" value="alpha/beta-Hydrolases"/>
    <property type="match status" value="1"/>
</dbReference>
<dbReference type="Gene3D" id="3.40.50.1820">
    <property type="entry name" value="alpha/beta hydrolase"/>
    <property type="match status" value="1"/>
</dbReference>
<organism evidence="2">
    <name type="scientific">marine metagenome</name>
    <dbReference type="NCBI Taxonomy" id="408172"/>
    <lineage>
        <taxon>unclassified sequences</taxon>
        <taxon>metagenomes</taxon>
        <taxon>ecological metagenomes</taxon>
    </lineage>
</organism>
<dbReference type="EMBL" id="UINC01115831">
    <property type="protein sequence ID" value="SVC87143.1"/>
    <property type="molecule type" value="Genomic_DNA"/>
</dbReference>
<evidence type="ECO:0000313" key="2">
    <source>
        <dbReference type="EMBL" id="SVC87143.1"/>
    </source>
</evidence>
<protein>
    <recommendedName>
        <fullName evidence="1">AB hydrolase-1 domain-containing protein</fullName>
    </recommendedName>
</protein>
<dbReference type="PANTHER" id="PTHR43689:SF8">
    <property type="entry name" value="ALPHA_BETA-HYDROLASES SUPERFAMILY PROTEIN"/>
    <property type="match status" value="1"/>
</dbReference>
<proteinExistence type="predicted"/>
<sequence length="263" mass="27989">MNLVVSSHETYVATGGCVFDPKKPTVVFVHGSGLDHRCWALQSRWFAYHGFSVFAPDFPGHSLSGGEPIKSIEAMGKWLVKALKLAGCDSIHLVGHSAGFLIALEAANALGDKLKTLTAVASAVAIPVNELLIETAKNSSQDAADMMLKWGFGNKSQKGTSAVPGMQPIAIGRQIMSNNPLAVDLIACSKYTDGLSRAKEIVVPSNVVLATEDKMTPHKLGVELAEALNAEVTSIRNTGHMLPMESPKASLDAIRPFITKIQS</sequence>
<dbReference type="AlphaFoldDB" id="A0A382QNQ9"/>
<dbReference type="PANTHER" id="PTHR43689">
    <property type="entry name" value="HYDROLASE"/>
    <property type="match status" value="1"/>
</dbReference>
<reference evidence="2" key="1">
    <citation type="submission" date="2018-05" db="EMBL/GenBank/DDBJ databases">
        <authorList>
            <person name="Lanie J.A."/>
            <person name="Ng W.-L."/>
            <person name="Kazmierczak K.M."/>
            <person name="Andrzejewski T.M."/>
            <person name="Davidsen T.M."/>
            <person name="Wayne K.J."/>
            <person name="Tettelin H."/>
            <person name="Glass J.I."/>
            <person name="Rusch D."/>
            <person name="Podicherti R."/>
            <person name="Tsui H.-C.T."/>
            <person name="Winkler M.E."/>
        </authorList>
    </citation>
    <scope>NUCLEOTIDE SEQUENCE</scope>
</reference>
<dbReference type="InterPro" id="IPR000073">
    <property type="entry name" value="AB_hydrolase_1"/>
</dbReference>